<keyword evidence="2" id="KW-1185">Reference proteome</keyword>
<comment type="caution">
    <text evidence="1">The sequence shown here is derived from an EMBL/GenBank/DDBJ whole genome shotgun (WGS) entry which is preliminary data.</text>
</comment>
<reference evidence="1 2" key="1">
    <citation type="journal article" date="2023" name="Mol. Biol. Evol.">
        <title>Genomics of Secondarily Temperate Adaptation in the Only Non-Antarctic Icefish.</title>
        <authorList>
            <person name="Rivera-Colon A.G."/>
            <person name="Rayamajhi N."/>
            <person name="Minhas B.F."/>
            <person name="Madrigal G."/>
            <person name="Bilyk K.T."/>
            <person name="Yoon V."/>
            <person name="Hune M."/>
            <person name="Gregory S."/>
            <person name="Cheng C.H.C."/>
            <person name="Catchen J.M."/>
        </authorList>
    </citation>
    <scope>NUCLEOTIDE SEQUENCE [LARGE SCALE GENOMIC DNA]</scope>
    <source>
        <tissue evidence="1">White muscle</tissue>
    </source>
</reference>
<organism evidence="1 2">
    <name type="scientific">Champsocephalus gunnari</name>
    <name type="common">Mackerel icefish</name>
    <dbReference type="NCBI Taxonomy" id="52237"/>
    <lineage>
        <taxon>Eukaryota</taxon>
        <taxon>Metazoa</taxon>
        <taxon>Chordata</taxon>
        <taxon>Craniata</taxon>
        <taxon>Vertebrata</taxon>
        <taxon>Euteleostomi</taxon>
        <taxon>Actinopterygii</taxon>
        <taxon>Neopterygii</taxon>
        <taxon>Teleostei</taxon>
        <taxon>Neoteleostei</taxon>
        <taxon>Acanthomorphata</taxon>
        <taxon>Eupercaria</taxon>
        <taxon>Perciformes</taxon>
        <taxon>Notothenioidei</taxon>
        <taxon>Channichthyidae</taxon>
        <taxon>Champsocephalus</taxon>
    </lineage>
</organism>
<dbReference type="EMBL" id="JAURVH010001516">
    <property type="protein sequence ID" value="KAK5930563.1"/>
    <property type="molecule type" value="Genomic_DNA"/>
</dbReference>
<gene>
    <name evidence="1" type="ORF">CgunFtcFv8_026786</name>
</gene>
<name>A0AAN8HWD2_CHAGU</name>
<accession>A0AAN8HWD2</accession>
<sequence>MTCKLKLGVIVLASRRR</sequence>
<dbReference type="Proteomes" id="UP001331515">
    <property type="component" value="Unassembled WGS sequence"/>
</dbReference>
<proteinExistence type="predicted"/>
<protein>
    <submittedName>
        <fullName evidence="1">Uncharacterized protein</fullName>
    </submittedName>
</protein>
<dbReference type="AlphaFoldDB" id="A0AAN8HWD2"/>
<evidence type="ECO:0000313" key="2">
    <source>
        <dbReference type="Proteomes" id="UP001331515"/>
    </source>
</evidence>
<evidence type="ECO:0000313" key="1">
    <source>
        <dbReference type="EMBL" id="KAK5930563.1"/>
    </source>
</evidence>